<dbReference type="GO" id="GO:0005829">
    <property type="term" value="C:cytosol"/>
    <property type="evidence" value="ECO:0007669"/>
    <property type="project" value="TreeGrafter"/>
</dbReference>
<feature type="domain" description="Ribosome maturation factor RimP C-terminal" evidence="5">
    <location>
        <begin position="86"/>
        <end position="150"/>
    </location>
</feature>
<dbReference type="GO" id="GO:0000028">
    <property type="term" value="P:ribosomal small subunit assembly"/>
    <property type="evidence" value="ECO:0007669"/>
    <property type="project" value="TreeGrafter"/>
</dbReference>
<keyword evidence="2 3" id="KW-0690">Ribosome biogenesis</keyword>
<dbReference type="SUPFAM" id="SSF74942">
    <property type="entry name" value="YhbC-like, C-terminal domain"/>
    <property type="match status" value="1"/>
</dbReference>
<dbReference type="InterPro" id="IPR035956">
    <property type="entry name" value="RimP_N_sf"/>
</dbReference>
<dbReference type="CDD" id="cd01734">
    <property type="entry name" value="YlxS_C"/>
    <property type="match status" value="1"/>
</dbReference>
<dbReference type="HAMAP" id="MF_01077">
    <property type="entry name" value="RimP"/>
    <property type="match status" value="1"/>
</dbReference>
<comment type="similarity">
    <text evidence="3">Belongs to the RimP family.</text>
</comment>
<evidence type="ECO:0000256" key="3">
    <source>
        <dbReference type="HAMAP-Rule" id="MF_01077"/>
    </source>
</evidence>
<comment type="subcellular location">
    <subcellularLocation>
        <location evidence="3">Cytoplasm</location>
    </subcellularLocation>
</comment>
<evidence type="ECO:0000313" key="6">
    <source>
        <dbReference type="EMBL" id="RVU36297.1"/>
    </source>
</evidence>
<dbReference type="FunFam" id="3.30.300.70:FF:000001">
    <property type="entry name" value="Ribosome maturation factor RimP"/>
    <property type="match status" value="1"/>
</dbReference>
<keyword evidence="1 3" id="KW-0963">Cytoplasm</keyword>
<dbReference type="Gene3D" id="3.30.300.70">
    <property type="entry name" value="RimP-like superfamily, N-terminal"/>
    <property type="match status" value="1"/>
</dbReference>
<keyword evidence="7" id="KW-1185">Reference proteome</keyword>
<dbReference type="InterPro" id="IPR036847">
    <property type="entry name" value="RimP_C_sf"/>
</dbReference>
<evidence type="ECO:0000256" key="1">
    <source>
        <dbReference type="ARBA" id="ARBA00022490"/>
    </source>
</evidence>
<comment type="caution">
    <text evidence="6">The sequence shown here is derived from an EMBL/GenBank/DDBJ whole genome shotgun (WGS) entry which is preliminary data.</text>
</comment>
<dbReference type="EMBL" id="SADE01000002">
    <property type="protein sequence ID" value="RVU36297.1"/>
    <property type="molecule type" value="Genomic_DNA"/>
</dbReference>
<accession>A0A437QPC5</accession>
<dbReference type="InterPro" id="IPR003728">
    <property type="entry name" value="Ribosome_maturation_RimP"/>
</dbReference>
<dbReference type="Gene3D" id="2.30.30.180">
    <property type="entry name" value="Ribosome maturation factor RimP, C-terminal domain"/>
    <property type="match status" value="1"/>
</dbReference>
<protein>
    <recommendedName>
        <fullName evidence="3">Ribosome maturation factor RimP</fullName>
    </recommendedName>
</protein>
<dbReference type="Proteomes" id="UP000287447">
    <property type="component" value="Unassembled WGS sequence"/>
</dbReference>
<dbReference type="GO" id="GO:0006412">
    <property type="term" value="P:translation"/>
    <property type="evidence" value="ECO:0007669"/>
    <property type="project" value="TreeGrafter"/>
</dbReference>
<dbReference type="InterPro" id="IPR028989">
    <property type="entry name" value="RimP_N"/>
</dbReference>
<name>A0A437QPC5_9PROT</name>
<dbReference type="NCBIfam" id="NF000932">
    <property type="entry name" value="PRK00092.2-5"/>
    <property type="match status" value="1"/>
</dbReference>
<gene>
    <name evidence="3 6" type="primary">rimP</name>
    <name evidence="6" type="ORF">EOI86_13865</name>
</gene>
<proteinExistence type="inferred from homology"/>
<organism evidence="6 7">
    <name type="scientific">Hwanghaeella grinnelliae</name>
    <dbReference type="NCBI Taxonomy" id="2500179"/>
    <lineage>
        <taxon>Bacteria</taxon>
        <taxon>Pseudomonadati</taxon>
        <taxon>Pseudomonadota</taxon>
        <taxon>Alphaproteobacteria</taxon>
        <taxon>Rhodospirillales</taxon>
        <taxon>Rhodospirillaceae</taxon>
        <taxon>Hwanghaeella</taxon>
    </lineage>
</organism>
<dbReference type="InterPro" id="IPR028998">
    <property type="entry name" value="RimP_C"/>
</dbReference>
<dbReference type="PANTHER" id="PTHR33867:SF1">
    <property type="entry name" value="RIBOSOME MATURATION FACTOR RIMP"/>
    <property type="match status" value="1"/>
</dbReference>
<reference evidence="7" key="1">
    <citation type="submission" date="2019-01" db="EMBL/GenBank/DDBJ databases">
        <title>Gri0909 isolated from a small marine red alga.</title>
        <authorList>
            <person name="Kim J."/>
            <person name="Jeong S.E."/>
            <person name="Jeon C.O."/>
        </authorList>
    </citation>
    <scope>NUCLEOTIDE SEQUENCE [LARGE SCALE GENOMIC DNA]</scope>
    <source>
        <strain evidence="7">Gri0909</strain>
    </source>
</reference>
<sequence>MDVVQKIETLIGPALTDMGYELVRIRVTGSQRKTLQIMADRLDGAAMSVDDCADISHATSAILDVEDPITDAYVLEVSSPGIDRPLTKIHHFERYAGFEAKVEMYHMIDGRKRFSGKLLGVDGDKVRLEHDGSPVDLPFAEIRNAKLILTDELIAAAQSGSDADENAVEGGMMEVKEVSG</sequence>
<dbReference type="SUPFAM" id="SSF75420">
    <property type="entry name" value="YhbC-like, N-terminal domain"/>
    <property type="match status" value="1"/>
</dbReference>
<dbReference type="Pfam" id="PF17384">
    <property type="entry name" value="DUF150_C"/>
    <property type="match status" value="1"/>
</dbReference>
<evidence type="ECO:0000313" key="7">
    <source>
        <dbReference type="Proteomes" id="UP000287447"/>
    </source>
</evidence>
<dbReference type="PANTHER" id="PTHR33867">
    <property type="entry name" value="RIBOSOME MATURATION FACTOR RIMP"/>
    <property type="match status" value="1"/>
</dbReference>
<dbReference type="RefSeq" id="WP_127765773.1">
    <property type="nucleotide sequence ID" value="NZ_SADE01000002.1"/>
</dbReference>
<dbReference type="AlphaFoldDB" id="A0A437QPC5"/>
<evidence type="ECO:0000256" key="2">
    <source>
        <dbReference type="ARBA" id="ARBA00022517"/>
    </source>
</evidence>
<comment type="function">
    <text evidence="3">Required for maturation of 30S ribosomal subunits.</text>
</comment>
<evidence type="ECO:0000259" key="4">
    <source>
        <dbReference type="Pfam" id="PF02576"/>
    </source>
</evidence>
<dbReference type="Pfam" id="PF02576">
    <property type="entry name" value="RimP_N"/>
    <property type="match status" value="1"/>
</dbReference>
<feature type="domain" description="Ribosome maturation factor RimP N-terminal" evidence="4">
    <location>
        <begin position="10"/>
        <end position="83"/>
    </location>
</feature>
<evidence type="ECO:0000259" key="5">
    <source>
        <dbReference type="Pfam" id="PF17384"/>
    </source>
</evidence>
<dbReference type="OrthoDB" id="9805006at2"/>